<evidence type="ECO:0000313" key="5">
    <source>
        <dbReference type="EMBL" id="THU71545.1"/>
    </source>
</evidence>
<evidence type="ECO:0000313" key="3">
    <source>
        <dbReference type="EMBL" id="THU60282.1"/>
    </source>
</evidence>
<evidence type="ECO:0000313" key="2">
    <source>
        <dbReference type="EMBL" id="THU59358.1"/>
    </source>
</evidence>
<dbReference type="Proteomes" id="UP000317650">
    <property type="component" value="Chromosome 8"/>
</dbReference>
<dbReference type="EMBL" id="PYDT01000001">
    <property type="protein sequence ID" value="THU71545.1"/>
    <property type="molecule type" value="Genomic_DNA"/>
</dbReference>
<feature type="region of interest" description="Disordered" evidence="1">
    <location>
        <begin position="1"/>
        <end position="41"/>
    </location>
</feature>
<dbReference type="EMBL" id="PYDT01000002">
    <property type="protein sequence ID" value="THU68758.1"/>
    <property type="molecule type" value="Genomic_DNA"/>
</dbReference>
<dbReference type="AlphaFoldDB" id="A0A4S8JC61"/>
<gene>
    <name evidence="5" type="ORF">C4D60_Mb04t02560</name>
    <name evidence="2" type="ORF">C4D60_Mb07t01320</name>
    <name evidence="3" type="ORF">C4D60_Mb07t10980</name>
    <name evidence="4" type="ORF">C4D60_Mb08t07220</name>
</gene>
<evidence type="ECO:0000313" key="4">
    <source>
        <dbReference type="EMBL" id="THU68758.1"/>
    </source>
</evidence>
<protein>
    <submittedName>
        <fullName evidence="2">Uncharacterized protein</fullName>
    </submittedName>
</protein>
<feature type="compositionally biased region" description="Polar residues" evidence="1">
    <location>
        <begin position="1"/>
        <end position="17"/>
    </location>
</feature>
<dbReference type="EMBL" id="PYDT01000005">
    <property type="protein sequence ID" value="THU60282.1"/>
    <property type="molecule type" value="Genomic_DNA"/>
</dbReference>
<organism evidence="2 6">
    <name type="scientific">Musa balbisiana</name>
    <name type="common">Banana</name>
    <dbReference type="NCBI Taxonomy" id="52838"/>
    <lineage>
        <taxon>Eukaryota</taxon>
        <taxon>Viridiplantae</taxon>
        <taxon>Streptophyta</taxon>
        <taxon>Embryophyta</taxon>
        <taxon>Tracheophyta</taxon>
        <taxon>Spermatophyta</taxon>
        <taxon>Magnoliopsida</taxon>
        <taxon>Liliopsida</taxon>
        <taxon>Zingiberales</taxon>
        <taxon>Musaceae</taxon>
        <taxon>Musa</taxon>
    </lineage>
</organism>
<evidence type="ECO:0000313" key="6">
    <source>
        <dbReference type="Proteomes" id="UP000317650"/>
    </source>
</evidence>
<evidence type="ECO:0000256" key="1">
    <source>
        <dbReference type="SAM" id="MobiDB-lite"/>
    </source>
</evidence>
<sequence length="77" mass="8679">MEKAVQSQRRPNLSENYSKLGRRPVTSSMHGVQPRGGGRSQVTFAFSTTKRMGETEYPNSLIYPAEELCTSSKTLRR</sequence>
<keyword evidence="6" id="KW-1185">Reference proteome</keyword>
<dbReference type="EMBL" id="PYDT01000005">
    <property type="protein sequence ID" value="THU59358.1"/>
    <property type="molecule type" value="Genomic_DNA"/>
</dbReference>
<proteinExistence type="predicted"/>
<dbReference type="Proteomes" id="UP000317650">
    <property type="component" value="Chromosome 7"/>
</dbReference>
<reference evidence="2 6" key="1">
    <citation type="journal article" date="2019" name="Nat. Plants">
        <title>Genome sequencing of Musa balbisiana reveals subgenome evolution and function divergence in polyploid bananas.</title>
        <authorList>
            <person name="Yao X."/>
        </authorList>
    </citation>
    <scope>NUCLEOTIDE SEQUENCE [LARGE SCALE GENOMIC DNA]</scope>
    <source>
        <strain evidence="6">cv. DH-PKW</strain>
        <strain evidence="2">DH-PKW</strain>
        <tissue evidence="2">Leaves</tissue>
    </source>
</reference>
<comment type="caution">
    <text evidence="2">The sequence shown here is derived from an EMBL/GenBank/DDBJ whole genome shotgun (WGS) entry which is preliminary data.</text>
</comment>
<name>A0A4S8JC61_MUSBA</name>
<accession>A0A4S8JC61</accession>
<dbReference type="Proteomes" id="UP000317650">
    <property type="component" value="Chromosome 4"/>
</dbReference>